<dbReference type="PANTHER" id="PTHR46558:SF4">
    <property type="entry name" value="DNA-BIDING PHAGE PROTEIN"/>
    <property type="match status" value="1"/>
</dbReference>
<feature type="domain" description="HTH cro/C1-type" evidence="2">
    <location>
        <begin position="5"/>
        <end position="59"/>
    </location>
</feature>
<accession>A0A4Q0PED6</accession>
<dbReference type="CDD" id="cd00093">
    <property type="entry name" value="HTH_XRE"/>
    <property type="match status" value="1"/>
</dbReference>
<dbReference type="OrthoDB" id="1357763at2"/>
<sequence length="64" mass="7315">MKNNIKNLRATFNLTQGDLANRIEVSRQTINAIEKGKFDPSLPTAFRLAAVFRCTIEELFVYEP</sequence>
<reference evidence="3 4" key="1">
    <citation type="submission" date="2018-07" db="EMBL/GenBank/DDBJ databases">
        <title>Leeuwenhoekiella genomics.</title>
        <authorList>
            <person name="Tahon G."/>
            <person name="Willems A."/>
        </authorList>
    </citation>
    <scope>NUCLEOTIDE SEQUENCE [LARGE SCALE GENOMIC DNA]</scope>
    <source>
        <strain evidence="3 4">LMG 22550</strain>
    </source>
</reference>
<dbReference type="Pfam" id="PF01381">
    <property type="entry name" value="HTH_3"/>
    <property type="match status" value="1"/>
</dbReference>
<keyword evidence="4" id="KW-1185">Reference proteome</keyword>
<evidence type="ECO:0000313" key="4">
    <source>
        <dbReference type="Proteomes" id="UP000289238"/>
    </source>
</evidence>
<dbReference type="Gene3D" id="1.10.260.40">
    <property type="entry name" value="lambda repressor-like DNA-binding domains"/>
    <property type="match status" value="1"/>
</dbReference>
<name>A0A4Q0PED6_9FLAO</name>
<dbReference type="AlphaFoldDB" id="A0A4Q0PED6"/>
<comment type="caution">
    <text evidence="3">The sequence shown here is derived from an EMBL/GenBank/DDBJ whole genome shotgun (WGS) entry which is preliminary data.</text>
</comment>
<proteinExistence type="predicted"/>
<dbReference type="EMBL" id="QOVM01000001">
    <property type="protein sequence ID" value="RXG24469.1"/>
    <property type="molecule type" value="Genomic_DNA"/>
</dbReference>
<organism evidence="3 4">
    <name type="scientific">Leeuwenhoekiella aequorea</name>
    <dbReference type="NCBI Taxonomy" id="283736"/>
    <lineage>
        <taxon>Bacteria</taxon>
        <taxon>Pseudomonadati</taxon>
        <taxon>Bacteroidota</taxon>
        <taxon>Flavobacteriia</taxon>
        <taxon>Flavobacteriales</taxon>
        <taxon>Flavobacteriaceae</taxon>
        <taxon>Leeuwenhoekiella</taxon>
    </lineage>
</organism>
<dbReference type="InterPro" id="IPR001387">
    <property type="entry name" value="Cro/C1-type_HTH"/>
</dbReference>
<dbReference type="SMART" id="SM00530">
    <property type="entry name" value="HTH_XRE"/>
    <property type="match status" value="1"/>
</dbReference>
<dbReference type="PANTHER" id="PTHR46558">
    <property type="entry name" value="TRACRIPTIONAL REGULATORY PROTEIN-RELATED-RELATED"/>
    <property type="match status" value="1"/>
</dbReference>
<evidence type="ECO:0000256" key="1">
    <source>
        <dbReference type="ARBA" id="ARBA00023125"/>
    </source>
</evidence>
<keyword evidence="1" id="KW-0238">DNA-binding</keyword>
<evidence type="ECO:0000259" key="2">
    <source>
        <dbReference type="PROSITE" id="PS50943"/>
    </source>
</evidence>
<dbReference type="Proteomes" id="UP000289238">
    <property type="component" value="Unassembled WGS sequence"/>
</dbReference>
<evidence type="ECO:0000313" key="3">
    <source>
        <dbReference type="EMBL" id="RXG24469.1"/>
    </source>
</evidence>
<protein>
    <submittedName>
        <fullName evidence="3">Xre family transcriptional regulator</fullName>
    </submittedName>
</protein>
<dbReference type="GO" id="GO:0003677">
    <property type="term" value="F:DNA binding"/>
    <property type="evidence" value="ECO:0007669"/>
    <property type="project" value="UniProtKB-KW"/>
</dbReference>
<gene>
    <name evidence="3" type="ORF">DSM00_258</name>
</gene>
<dbReference type="SUPFAM" id="SSF47413">
    <property type="entry name" value="lambda repressor-like DNA-binding domains"/>
    <property type="match status" value="1"/>
</dbReference>
<dbReference type="InterPro" id="IPR010982">
    <property type="entry name" value="Lambda_DNA-bd_dom_sf"/>
</dbReference>
<dbReference type="RefSeq" id="WP_128756208.1">
    <property type="nucleotide sequence ID" value="NZ_QOVM01000001.1"/>
</dbReference>
<dbReference type="PROSITE" id="PS50943">
    <property type="entry name" value="HTH_CROC1"/>
    <property type="match status" value="1"/>
</dbReference>